<dbReference type="Gene3D" id="3.90.190.10">
    <property type="entry name" value="Protein tyrosine phosphatase superfamily"/>
    <property type="match status" value="1"/>
</dbReference>
<proteinExistence type="predicted"/>
<dbReference type="SUPFAM" id="SSF52799">
    <property type="entry name" value="(Phosphotyrosine protein) phosphatases II"/>
    <property type="match status" value="1"/>
</dbReference>
<organism evidence="2 3">
    <name type="scientific">Lasiosphaeria hispida</name>
    <dbReference type="NCBI Taxonomy" id="260671"/>
    <lineage>
        <taxon>Eukaryota</taxon>
        <taxon>Fungi</taxon>
        <taxon>Dikarya</taxon>
        <taxon>Ascomycota</taxon>
        <taxon>Pezizomycotina</taxon>
        <taxon>Sordariomycetes</taxon>
        <taxon>Sordariomycetidae</taxon>
        <taxon>Sordariales</taxon>
        <taxon>Lasiosphaeriaceae</taxon>
        <taxon>Lasiosphaeria</taxon>
    </lineage>
</organism>
<dbReference type="InterPro" id="IPR000387">
    <property type="entry name" value="Tyr_Pase_dom"/>
</dbReference>
<accession>A0AAJ0H783</accession>
<dbReference type="EMBL" id="JAUIQD010000008">
    <property type="protein sequence ID" value="KAK3341923.1"/>
    <property type="molecule type" value="Genomic_DNA"/>
</dbReference>
<dbReference type="InterPro" id="IPR029021">
    <property type="entry name" value="Prot-tyrosine_phosphatase-like"/>
</dbReference>
<name>A0AAJ0H783_9PEZI</name>
<evidence type="ECO:0000259" key="1">
    <source>
        <dbReference type="PROSITE" id="PS50056"/>
    </source>
</evidence>
<dbReference type="AlphaFoldDB" id="A0AAJ0H783"/>
<dbReference type="PROSITE" id="PS50056">
    <property type="entry name" value="TYR_PHOSPHATASE_2"/>
    <property type="match status" value="1"/>
</dbReference>
<sequence>IYLKDGQYENIIIYFPEACDFIEKALAERDKNAGNKDQEARHPQRQPPAVFVHCIIGASRLVTLVLTYLM</sequence>
<evidence type="ECO:0000313" key="2">
    <source>
        <dbReference type="EMBL" id="KAK3341923.1"/>
    </source>
</evidence>
<feature type="domain" description="Tyrosine specific protein phosphatases" evidence="1">
    <location>
        <begin position="19"/>
        <end position="70"/>
    </location>
</feature>
<reference evidence="2" key="2">
    <citation type="submission" date="2023-06" db="EMBL/GenBank/DDBJ databases">
        <authorList>
            <consortium name="Lawrence Berkeley National Laboratory"/>
            <person name="Haridas S."/>
            <person name="Hensen N."/>
            <person name="Bonometti L."/>
            <person name="Westerberg I."/>
            <person name="Brannstrom I.O."/>
            <person name="Guillou S."/>
            <person name="Cros-Aarteil S."/>
            <person name="Calhoun S."/>
            <person name="Kuo A."/>
            <person name="Mondo S."/>
            <person name="Pangilinan J."/>
            <person name="Riley R."/>
            <person name="Labutti K."/>
            <person name="Andreopoulos B."/>
            <person name="Lipzen A."/>
            <person name="Chen C."/>
            <person name="Yanf M."/>
            <person name="Daum C."/>
            <person name="Ng V."/>
            <person name="Clum A."/>
            <person name="Steindorff A."/>
            <person name="Ohm R."/>
            <person name="Martin F."/>
            <person name="Silar P."/>
            <person name="Natvig D."/>
            <person name="Lalanne C."/>
            <person name="Gautier V."/>
            <person name="Ament-Velasquez S.L."/>
            <person name="Kruys A."/>
            <person name="Hutchinson M.I."/>
            <person name="Powell A.J."/>
            <person name="Barry K."/>
            <person name="Miller A.N."/>
            <person name="Grigoriev I.V."/>
            <person name="Debuchy R."/>
            <person name="Gladieux P."/>
            <person name="Thoren M.H."/>
            <person name="Johannesson H."/>
        </authorList>
    </citation>
    <scope>NUCLEOTIDE SEQUENCE</scope>
    <source>
        <strain evidence="2">CBS 955.72</strain>
    </source>
</reference>
<protein>
    <recommendedName>
        <fullName evidence="1">Tyrosine specific protein phosphatases domain-containing protein</fullName>
    </recommendedName>
</protein>
<reference evidence="2" key="1">
    <citation type="journal article" date="2023" name="Mol. Phylogenet. Evol.">
        <title>Genome-scale phylogeny and comparative genomics of the fungal order Sordariales.</title>
        <authorList>
            <person name="Hensen N."/>
            <person name="Bonometti L."/>
            <person name="Westerberg I."/>
            <person name="Brannstrom I.O."/>
            <person name="Guillou S."/>
            <person name="Cros-Aarteil S."/>
            <person name="Calhoun S."/>
            <person name="Haridas S."/>
            <person name="Kuo A."/>
            <person name="Mondo S."/>
            <person name="Pangilinan J."/>
            <person name="Riley R."/>
            <person name="LaButti K."/>
            <person name="Andreopoulos B."/>
            <person name="Lipzen A."/>
            <person name="Chen C."/>
            <person name="Yan M."/>
            <person name="Daum C."/>
            <person name="Ng V."/>
            <person name="Clum A."/>
            <person name="Steindorff A."/>
            <person name="Ohm R.A."/>
            <person name="Martin F."/>
            <person name="Silar P."/>
            <person name="Natvig D.O."/>
            <person name="Lalanne C."/>
            <person name="Gautier V."/>
            <person name="Ament-Velasquez S.L."/>
            <person name="Kruys A."/>
            <person name="Hutchinson M.I."/>
            <person name="Powell A.J."/>
            <person name="Barry K."/>
            <person name="Miller A.N."/>
            <person name="Grigoriev I.V."/>
            <person name="Debuchy R."/>
            <person name="Gladieux P."/>
            <person name="Hiltunen Thoren M."/>
            <person name="Johannesson H."/>
        </authorList>
    </citation>
    <scope>NUCLEOTIDE SEQUENCE</scope>
    <source>
        <strain evidence="2">CBS 955.72</strain>
    </source>
</reference>
<feature type="non-terminal residue" evidence="2">
    <location>
        <position position="1"/>
    </location>
</feature>
<keyword evidence="3" id="KW-1185">Reference proteome</keyword>
<gene>
    <name evidence="2" type="ORF">B0T25DRAFT_464942</name>
</gene>
<dbReference type="Proteomes" id="UP001275084">
    <property type="component" value="Unassembled WGS sequence"/>
</dbReference>
<comment type="caution">
    <text evidence="2">The sequence shown here is derived from an EMBL/GenBank/DDBJ whole genome shotgun (WGS) entry which is preliminary data.</text>
</comment>
<evidence type="ECO:0000313" key="3">
    <source>
        <dbReference type="Proteomes" id="UP001275084"/>
    </source>
</evidence>